<dbReference type="EMBL" id="FZOU01000003">
    <property type="protein sequence ID" value="SNT01029.1"/>
    <property type="molecule type" value="Genomic_DNA"/>
</dbReference>
<dbReference type="AlphaFoldDB" id="A0A239J5G0"/>
<reference evidence="3 4" key="1">
    <citation type="submission" date="2017-06" db="EMBL/GenBank/DDBJ databases">
        <authorList>
            <person name="Kim H.J."/>
            <person name="Triplett B.A."/>
        </authorList>
    </citation>
    <scope>NUCLEOTIDE SEQUENCE [LARGE SCALE GENOMIC DNA]</scope>
    <source>
        <strain evidence="3 4">DSM 18704</strain>
    </source>
</reference>
<dbReference type="RefSeq" id="WP_089408536.1">
    <property type="nucleotide sequence ID" value="NZ_FZOU01000003.1"/>
</dbReference>
<name>A0A239J5G0_9BACT</name>
<evidence type="ECO:0000313" key="4">
    <source>
        <dbReference type="Proteomes" id="UP000198356"/>
    </source>
</evidence>
<feature type="chain" id="PRO_5012467037" description="Secreted protein" evidence="2">
    <location>
        <begin position="22"/>
        <end position="103"/>
    </location>
</feature>
<evidence type="ECO:0000256" key="1">
    <source>
        <dbReference type="SAM" id="MobiDB-lite"/>
    </source>
</evidence>
<dbReference type="Proteomes" id="UP000198356">
    <property type="component" value="Unassembled WGS sequence"/>
</dbReference>
<evidence type="ECO:0000313" key="3">
    <source>
        <dbReference type="EMBL" id="SNT01029.1"/>
    </source>
</evidence>
<feature type="signal peptide" evidence="2">
    <location>
        <begin position="1"/>
        <end position="21"/>
    </location>
</feature>
<gene>
    <name evidence="3" type="ORF">SAMN05421770_103446</name>
</gene>
<evidence type="ECO:0008006" key="5">
    <source>
        <dbReference type="Google" id="ProtNLM"/>
    </source>
</evidence>
<feature type="compositionally biased region" description="Polar residues" evidence="1">
    <location>
        <begin position="49"/>
        <end position="58"/>
    </location>
</feature>
<accession>A0A239J5G0</accession>
<sequence length="103" mass="11193">MRLRSSQFVFLVVLLCSVQFGGDCTLHLLADAVCDRTWIAASRGETQSASITQDNRQTLGAHAARQPEELTAESLSVHRSVWTMRSPASDAAAIAHRTGLLRA</sequence>
<evidence type="ECO:0000256" key="2">
    <source>
        <dbReference type="SAM" id="SignalP"/>
    </source>
</evidence>
<keyword evidence="2" id="KW-0732">Signal</keyword>
<protein>
    <recommendedName>
        <fullName evidence="5">Secreted protein</fullName>
    </recommendedName>
</protein>
<proteinExistence type="predicted"/>
<organism evidence="3 4">
    <name type="scientific">Granulicella rosea</name>
    <dbReference type="NCBI Taxonomy" id="474952"/>
    <lineage>
        <taxon>Bacteria</taxon>
        <taxon>Pseudomonadati</taxon>
        <taxon>Acidobacteriota</taxon>
        <taxon>Terriglobia</taxon>
        <taxon>Terriglobales</taxon>
        <taxon>Acidobacteriaceae</taxon>
        <taxon>Granulicella</taxon>
    </lineage>
</organism>
<keyword evidence="4" id="KW-1185">Reference proteome</keyword>
<feature type="region of interest" description="Disordered" evidence="1">
    <location>
        <begin position="49"/>
        <end position="72"/>
    </location>
</feature>